<protein>
    <submittedName>
        <fullName evidence="2">Uncharacterized protein</fullName>
    </submittedName>
</protein>
<dbReference type="GO" id="GO:0005634">
    <property type="term" value="C:nucleus"/>
    <property type="evidence" value="ECO:0007669"/>
    <property type="project" value="TreeGrafter"/>
</dbReference>
<dbReference type="InterPro" id="IPR010770">
    <property type="entry name" value="Ecd"/>
</dbReference>
<dbReference type="OMA" id="DYRVWIH"/>
<sequence>MSLTVPEEEISDKWLWQQEINDTVDVFEIPKHTTLVFGVFYLDKFEINVIEKVNKLYCELEKLFLPWNQYYPWNRLNGVNIRVVKRNDIPPFVFGTVVVEDNAEQEESLMLGLLRRFSESSGNQIFIKICDTDGDFVLVSCSDFIPDEYEYPIGNNRHWIHEGEFKFIPSYFKNKRGLRCKEALEFLKESYFKCVKIPAITNHIEKHLLNEFPIKYLRQLKWLSANISNNKHRNIIKQNPKLAGILLKNFIDQRLSLNAVTISSKPSDDGSLLKILASDNHTRLLTLFLSNHSELLKFDQSTLVGTILSISLQDLLDNSILKAEEFGSQLTSTLGQALFNDHQVTEPIEFNTVNAIDEGYATGQEFANEKLTSNLNSFLSKMNDSIDGVNNKGNHLPEFDDEDSVDEDERARQYFKAENVEINEDDFFEYFLTEGLKLNKEELDNYRSDRFDNCDTAPQFPEKRGKMGKNREEEEEEEMLHELETLLRSTKSSTNVEEIEELIKSMQVDGAVNGPLQTMLRNFDS</sequence>
<dbReference type="InParanoid" id="G8JP81"/>
<feature type="compositionally biased region" description="Basic and acidic residues" evidence="1">
    <location>
        <begin position="461"/>
        <end position="472"/>
    </location>
</feature>
<dbReference type="RefSeq" id="XP_003644956.1">
    <property type="nucleotide sequence ID" value="XM_003644908.1"/>
</dbReference>
<reference evidence="3" key="1">
    <citation type="journal article" date="2012" name="G3 (Bethesda)">
        <title>Pichia sorbitophila, an interspecies yeast hybrid reveals early steps of genome resolution following polyploidization.</title>
        <authorList>
            <person name="Leh Louis V."/>
            <person name="Despons L."/>
            <person name="Friedrich A."/>
            <person name="Martin T."/>
            <person name="Durrens P."/>
            <person name="Casaregola S."/>
            <person name="Neuveglise C."/>
            <person name="Fairhead C."/>
            <person name="Marck C."/>
            <person name="Cruz J.A."/>
            <person name="Straub M.L."/>
            <person name="Kugler V."/>
            <person name="Sacerdot C."/>
            <person name="Uzunov Z."/>
            <person name="Thierry A."/>
            <person name="Weiss S."/>
            <person name="Bleykasten C."/>
            <person name="De Montigny J."/>
            <person name="Jacques N."/>
            <person name="Jung P."/>
            <person name="Lemaire M."/>
            <person name="Mallet S."/>
            <person name="Morel G."/>
            <person name="Richard G.F."/>
            <person name="Sarkar A."/>
            <person name="Savel G."/>
            <person name="Schacherer J."/>
            <person name="Seret M.L."/>
            <person name="Talla E."/>
            <person name="Samson G."/>
            <person name="Jubin C."/>
            <person name="Poulain J."/>
            <person name="Vacherie B."/>
            <person name="Barbe V."/>
            <person name="Pelletier E."/>
            <person name="Sherman D.J."/>
            <person name="Westhof E."/>
            <person name="Weissenbach J."/>
            <person name="Baret P.V."/>
            <person name="Wincker P."/>
            <person name="Gaillardin C."/>
            <person name="Dujon B."/>
            <person name="Souciet J.L."/>
        </authorList>
    </citation>
    <scope>NUCLEOTIDE SEQUENCE [LARGE SCALE GENOMIC DNA]</scope>
    <source>
        <strain evidence="3">CBS 270.75 / DBVPG 7215 / KCTC 17166 / NRRL Y-17582</strain>
    </source>
</reference>
<dbReference type="STRING" id="931890.G8JP81"/>
<organism evidence="2 3">
    <name type="scientific">Eremothecium cymbalariae (strain CBS 270.75 / DBVPG 7215 / KCTC 17166 / NRRL Y-17582)</name>
    <name type="common">Yeast</name>
    <dbReference type="NCBI Taxonomy" id="931890"/>
    <lineage>
        <taxon>Eukaryota</taxon>
        <taxon>Fungi</taxon>
        <taxon>Dikarya</taxon>
        <taxon>Ascomycota</taxon>
        <taxon>Saccharomycotina</taxon>
        <taxon>Saccharomycetes</taxon>
        <taxon>Saccharomycetales</taxon>
        <taxon>Saccharomycetaceae</taxon>
        <taxon>Eremothecium</taxon>
    </lineage>
</organism>
<dbReference type="eggNOG" id="KOG2406">
    <property type="taxonomic scope" value="Eukaryota"/>
</dbReference>
<dbReference type="Proteomes" id="UP000006790">
    <property type="component" value="Chromosome 2"/>
</dbReference>
<dbReference type="PANTHER" id="PTHR13060:SF0">
    <property type="entry name" value="PROTEIN ECDYSONELESS HOMOLOG"/>
    <property type="match status" value="1"/>
</dbReference>
<dbReference type="OrthoDB" id="27237at2759"/>
<dbReference type="GeneID" id="11470651"/>
<proteinExistence type="predicted"/>
<evidence type="ECO:0000313" key="2">
    <source>
        <dbReference type="EMBL" id="AET38139.1"/>
    </source>
</evidence>
<dbReference type="AlphaFoldDB" id="G8JP81"/>
<dbReference type="HOGENOM" id="CLU_040069_0_0_1"/>
<evidence type="ECO:0000313" key="3">
    <source>
        <dbReference type="Proteomes" id="UP000006790"/>
    </source>
</evidence>
<evidence type="ECO:0000256" key="1">
    <source>
        <dbReference type="SAM" id="MobiDB-lite"/>
    </source>
</evidence>
<dbReference type="PANTHER" id="PTHR13060">
    <property type="entry name" value="SGT1 PROTEIN HSGT1 SUPPRESSOR OF GCR2"/>
    <property type="match status" value="1"/>
</dbReference>
<dbReference type="EMBL" id="CP002498">
    <property type="protein sequence ID" value="AET38139.1"/>
    <property type="molecule type" value="Genomic_DNA"/>
</dbReference>
<feature type="region of interest" description="Disordered" evidence="1">
    <location>
        <begin position="449"/>
        <end position="476"/>
    </location>
</feature>
<dbReference type="KEGG" id="erc:Ecym_2406"/>
<gene>
    <name evidence="2" type="ordered locus">Ecym_2406</name>
</gene>
<name>G8JP81_ERECY</name>
<keyword evidence="3" id="KW-1185">Reference proteome</keyword>
<accession>G8JP81</accession>
<dbReference type="Pfam" id="PF07093">
    <property type="entry name" value="SGT1"/>
    <property type="match status" value="1"/>
</dbReference>